<dbReference type="GO" id="GO:0004601">
    <property type="term" value="F:peroxidase activity"/>
    <property type="evidence" value="ECO:0007669"/>
    <property type="project" value="UniProtKB-KW"/>
</dbReference>
<dbReference type="InterPro" id="IPR000326">
    <property type="entry name" value="PAP2/HPO"/>
</dbReference>
<name>A0ABZ1CCY2_9BACT</name>
<keyword evidence="4" id="KW-1185">Reference proteome</keyword>
<dbReference type="EC" id="1.11.1.-" evidence="3"/>
<accession>A0ABZ1CCY2</accession>
<evidence type="ECO:0000313" key="4">
    <source>
        <dbReference type="Proteomes" id="UP000738431"/>
    </source>
</evidence>
<sequence>MSRPFIRLALALGLACAVTAAATSAAIENPVLYWNDQALHATRLSRNPPPVAALHLGTFHAAIFDTVNGFDQTWESWLVDEAAPADANRDAAIAAAAYLVLQNIWGNEVNPRVMKKAYDEALADLPADASRAAGIVWGRAVAQRVLDERAKSGLDQPYAGEISSTEIGKWRETPPAFRPPVSPSVAHVKPFVLTSPDQFRAPPPLPLDSAAYADELAFTAKVGARDDAERDEYQTLSTPFWADDLGTATPAGHWCVIAQDVARRKEFSVEQTAHLFALLTLATADAGISSWESKFYYLHWRPETAIREVTPAVNAHASAEPEFIPNMASPAHPTYTSAHSTFTGASSRILELYNGSDDFEFTSTSDGLPGVVRSYESFSEASIELNMSRVWGGIHTMLDVVEGRQAGLKIADYVFAHALRPRE</sequence>
<dbReference type="CDD" id="cd03398">
    <property type="entry name" value="PAP2_haloperoxidase"/>
    <property type="match status" value="1"/>
</dbReference>
<dbReference type="SUPFAM" id="SSF48317">
    <property type="entry name" value="Acid phosphatase/Vanadium-dependent haloperoxidase"/>
    <property type="match status" value="1"/>
</dbReference>
<dbReference type="Gene3D" id="1.10.606.20">
    <property type="match status" value="1"/>
</dbReference>
<dbReference type="PANTHER" id="PTHR34599:SF2">
    <property type="entry name" value="TRAF-TYPE DOMAIN-CONTAINING PROTEIN"/>
    <property type="match status" value="1"/>
</dbReference>
<dbReference type="InterPro" id="IPR052559">
    <property type="entry name" value="V-haloperoxidase"/>
</dbReference>
<proteinExistence type="predicted"/>
<dbReference type="RefSeq" id="WP_221029779.1">
    <property type="nucleotide sequence ID" value="NZ_CP139781.1"/>
</dbReference>
<evidence type="ECO:0000313" key="3">
    <source>
        <dbReference type="EMBL" id="WRQ89534.1"/>
    </source>
</evidence>
<feature type="domain" description="Phosphatidic acid phosphatase type 2/haloperoxidase" evidence="2">
    <location>
        <begin position="277"/>
        <end position="409"/>
    </location>
</feature>
<organism evidence="3 4">
    <name type="scientific">Actomonas aquatica</name>
    <dbReference type="NCBI Taxonomy" id="2866162"/>
    <lineage>
        <taxon>Bacteria</taxon>
        <taxon>Pseudomonadati</taxon>
        <taxon>Verrucomicrobiota</taxon>
        <taxon>Opitutia</taxon>
        <taxon>Opitutales</taxon>
        <taxon>Opitutaceae</taxon>
        <taxon>Actomonas</taxon>
    </lineage>
</organism>
<evidence type="ECO:0000259" key="2">
    <source>
        <dbReference type="Pfam" id="PF01569"/>
    </source>
</evidence>
<dbReference type="Pfam" id="PF01569">
    <property type="entry name" value="PAP2"/>
    <property type="match status" value="1"/>
</dbReference>
<feature type="signal peptide" evidence="1">
    <location>
        <begin position="1"/>
        <end position="25"/>
    </location>
</feature>
<gene>
    <name evidence="3" type="ORF">K1X11_008945</name>
</gene>
<dbReference type="EMBL" id="CP139781">
    <property type="protein sequence ID" value="WRQ89534.1"/>
    <property type="molecule type" value="Genomic_DNA"/>
</dbReference>
<dbReference type="InterPro" id="IPR036938">
    <property type="entry name" value="PAP2/HPO_sf"/>
</dbReference>
<dbReference type="Proteomes" id="UP000738431">
    <property type="component" value="Chromosome"/>
</dbReference>
<feature type="chain" id="PRO_5046763363" evidence="1">
    <location>
        <begin position="26"/>
        <end position="423"/>
    </location>
</feature>
<keyword evidence="1" id="KW-0732">Signal</keyword>
<keyword evidence="3" id="KW-0560">Oxidoreductase</keyword>
<keyword evidence="3" id="KW-0575">Peroxidase</keyword>
<dbReference type="PANTHER" id="PTHR34599">
    <property type="entry name" value="PEROXIDASE-RELATED"/>
    <property type="match status" value="1"/>
</dbReference>
<protein>
    <submittedName>
        <fullName evidence="3">Vanadium-dependent haloperoxidase</fullName>
        <ecNumber evidence="3">1.11.1.-</ecNumber>
    </submittedName>
</protein>
<reference evidence="3 4" key="1">
    <citation type="submission" date="2023-12" db="EMBL/GenBank/DDBJ databases">
        <title>Description of an unclassified Opitutus bacterium of Verrucomicrobiota.</title>
        <authorList>
            <person name="Zhang D.-F."/>
        </authorList>
    </citation>
    <scope>NUCLEOTIDE SEQUENCE [LARGE SCALE GENOMIC DNA]</scope>
    <source>
        <strain evidence="3 4">WL0086</strain>
    </source>
</reference>
<evidence type="ECO:0000256" key="1">
    <source>
        <dbReference type="SAM" id="SignalP"/>
    </source>
</evidence>